<feature type="transmembrane region" description="Helical" evidence="1">
    <location>
        <begin position="414"/>
        <end position="433"/>
    </location>
</feature>
<feature type="transmembrane region" description="Helical" evidence="1">
    <location>
        <begin position="248"/>
        <end position="267"/>
    </location>
</feature>
<gene>
    <name evidence="2" type="ordered locus">DMR_16730</name>
</gene>
<feature type="transmembrane region" description="Helical" evidence="1">
    <location>
        <begin position="107"/>
        <end position="125"/>
    </location>
</feature>
<keyword evidence="3" id="KW-1185">Reference proteome</keyword>
<keyword evidence="1" id="KW-1133">Transmembrane helix</keyword>
<evidence type="ECO:0000313" key="3">
    <source>
        <dbReference type="Proteomes" id="UP000009071"/>
    </source>
</evidence>
<reference evidence="2 3" key="1">
    <citation type="journal article" date="2009" name="Genome Res.">
        <title>Whole genome sequence of Desulfovibrio magneticus strain RS-1 revealed common gene clusters in magnetotactic bacteria.</title>
        <authorList>
            <person name="Nakazawa H."/>
            <person name="Arakaki A."/>
            <person name="Narita-Yamada S."/>
            <person name="Yashiro I."/>
            <person name="Jinno K."/>
            <person name="Aoki N."/>
            <person name="Tsuruyama A."/>
            <person name="Okamura Y."/>
            <person name="Tanikawa S."/>
            <person name="Fujita N."/>
            <person name="Takeyama H."/>
            <person name="Matsunaga T."/>
        </authorList>
    </citation>
    <scope>NUCLEOTIDE SEQUENCE [LARGE SCALE GENOMIC DNA]</scope>
    <source>
        <strain evidence="3">ATCC 700980 / DSM 13731 / RS-1</strain>
    </source>
</reference>
<feature type="transmembrane region" description="Helical" evidence="1">
    <location>
        <begin position="195"/>
        <end position="228"/>
    </location>
</feature>
<feature type="transmembrane region" description="Helical" evidence="1">
    <location>
        <begin position="156"/>
        <end position="174"/>
    </location>
</feature>
<feature type="transmembrane region" description="Helical" evidence="1">
    <location>
        <begin position="71"/>
        <end position="95"/>
    </location>
</feature>
<evidence type="ECO:0000313" key="2">
    <source>
        <dbReference type="EMBL" id="BAH75164.1"/>
    </source>
</evidence>
<feature type="transmembrane region" description="Helical" evidence="1">
    <location>
        <begin position="350"/>
        <end position="367"/>
    </location>
</feature>
<feature type="transmembrane region" description="Helical" evidence="1">
    <location>
        <begin position="132"/>
        <end position="150"/>
    </location>
</feature>
<dbReference type="KEGG" id="dma:DMR_16730"/>
<keyword evidence="1" id="KW-0812">Transmembrane</keyword>
<organism evidence="2 3">
    <name type="scientific">Solidesulfovibrio magneticus (strain ATCC 700980 / DSM 13731 / RS-1)</name>
    <name type="common">Desulfovibrio magneticus</name>
    <dbReference type="NCBI Taxonomy" id="573370"/>
    <lineage>
        <taxon>Bacteria</taxon>
        <taxon>Pseudomonadati</taxon>
        <taxon>Thermodesulfobacteriota</taxon>
        <taxon>Desulfovibrionia</taxon>
        <taxon>Desulfovibrionales</taxon>
        <taxon>Desulfovibrionaceae</taxon>
        <taxon>Solidesulfovibrio</taxon>
    </lineage>
</organism>
<accession>C4XPI3</accession>
<protein>
    <submittedName>
        <fullName evidence="2">Hypothetical membrane protein</fullName>
    </submittedName>
</protein>
<dbReference type="eggNOG" id="ENOG50349DY">
    <property type="taxonomic scope" value="Bacteria"/>
</dbReference>
<dbReference type="HOGENOM" id="CLU_412032_0_0_7"/>
<sequence>MMALQGATGPNDARQGQEPAGGFVSRAARLLDNRPLRWAALAVVVALQGVLFLSGYRLTPDQLALHRVSMLGFDAILTESVAAAVVSGRFCFFFSPLSYYAELLSDYFVVRALFIGVYFGFLWAFAAYWARLVRAEAALLLLLLLVSLQILDFNNLPPNSFTIAFTLPALLLVCSRRVLLSWDGALSQASTAKRLALFAVVLAAYLASDYVFIFGVSLLLLEYALAWWRGRGGLIAKAKGLLRRKKTWFDAAPVALAALAYGGWRLLHPPAYAGTTLAAAFDPILILATAATHAVGGFTLARPELYAVLAANASPPPGGWLPLVGVFVGSAFLGAATLQELRGLALGKRLAVVCLGLAFFVVLPLALSPKYQQLQLEHLPAYVDSRFAFLWATAALACLVCLLGRHLGHGARRLFLSMLFGLILGAASAYTYYHNADMSQAMLEYTAAWDRAGRLAAEARAVTGAGGSESGRNGGLAARVDPLGLVAGHPEFDLEAYWRQYVTWREARRGDAWLGESLGRFAARPVTLTPGRLYAAAELPRRFYGRAGWYWPAAWGVYSRGERACLPFEGVALGKDGVLAFTAGGVLAPGRVSQALEVWVNGQPLATLDLTATPAVQQIAVPGELLSGGQATFEFRLDRAFSPASLGGEDHRRLGFALLNVLFVQP</sequence>
<dbReference type="STRING" id="573370.DMR_16730"/>
<dbReference type="EMBL" id="AP010904">
    <property type="protein sequence ID" value="BAH75164.1"/>
    <property type="molecule type" value="Genomic_DNA"/>
</dbReference>
<feature type="transmembrane region" description="Helical" evidence="1">
    <location>
        <begin position="38"/>
        <end position="59"/>
    </location>
</feature>
<dbReference type="AlphaFoldDB" id="C4XPI3"/>
<feature type="transmembrane region" description="Helical" evidence="1">
    <location>
        <begin position="320"/>
        <end position="338"/>
    </location>
</feature>
<evidence type="ECO:0000256" key="1">
    <source>
        <dbReference type="SAM" id="Phobius"/>
    </source>
</evidence>
<feature type="transmembrane region" description="Helical" evidence="1">
    <location>
        <begin position="279"/>
        <end position="300"/>
    </location>
</feature>
<proteinExistence type="predicted"/>
<name>C4XPI3_SOLM1</name>
<keyword evidence="1" id="KW-0472">Membrane</keyword>
<dbReference type="Proteomes" id="UP000009071">
    <property type="component" value="Chromosome"/>
</dbReference>
<feature type="transmembrane region" description="Helical" evidence="1">
    <location>
        <begin position="387"/>
        <end position="407"/>
    </location>
</feature>